<comment type="similarity">
    <text evidence="4">Belongs to the RNase HII family. RnhC subfamily.</text>
</comment>
<evidence type="ECO:0000256" key="7">
    <source>
        <dbReference type="ARBA" id="ARBA00022723"/>
    </source>
</evidence>
<dbReference type="SUPFAM" id="SSF53098">
    <property type="entry name" value="Ribonuclease H-like"/>
    <property type="match status" value="1"/>
</dbReference>
<dbReference type="PROSITE" id="PS51975">
    <property type="entry name" value="RNASE_H_2"/>
    <property type="match status" value="1"/>
</dbReference>
<dbReference type="InterPro" id="IPR036397">
    <property type="entry name" value="RNaseH_sf"/>
</dbReference>
<reference evidence="14 15" key="1">
    <citation type="journal article" date="2016" name="Nat. Commun.">
        <title>Thousands of microbial genomes shed light on interconnected biogeochemical processes in an aquifer system.</title>
        <authorList>
            <person name="Anantharaman K."/>
            <person name="Brown C.T."/>
            <person name="Hug L.A."/>
            <person name="Sharon I."/>
            <person name="Castelle C.J."/>
            <person name="Probst A.J."/>
            <person name="Thomas B.C."/>
            <person name="Singh A."/>
            <person name="Wilkins M.J."/>
            <person name="Karaoz U."/>
            <person name="Brodie E.L."/>
            <person name="Williams K.H."/>
            <person name="Hubbard S.S."/>
            <person name="Banfield J.F."/>
        </authorList>
    </citation>
    <scope>NUCLEOTIDE SEQUENCE [LARGE SCALE GENOMIC DNA]</scope>
</reference>
<sequence>MKRRAKKYIIGIDEVGRGALAGPVVVAAVCFPTGLKISNRKLGALKDSKKLSPKLRGLWVEHFKSIPEISYKTARVYPRAIEKINISQAANRAASIASRRVIKSLQHSNILPHSRRASDGLGKNVGMFRIFLDGGLYLVNKSESPLIASRKDAKNFRKDSRFVSRYLASTVVRGDEKITAVKAASIIAKVQRDRYMEKLSKKHPRYGFEIHKGYGTKRHLKAIRRHGPSEVHRATFL</sequence>
<feature type="binding site" evidence="11">
    <location>
        <position position="13"/>
    </location>
    <ligand>
        <name>a divalent metal cation</name>
        <dbReference type="ChEBI" id="CHEBI:60240"/>
    </ligand>
</feature>
<dbReference type="InterPro" id="IPR012337">
    <property type="entry name" value="RNaseH-like_sf"/>
</dbReference>
<keyword evidence="8 11" id="KW-0255">Endonuclease</keyword>
<dbReference type="InterPro" id="IPR024567">
    <property type="entry name" value="RNase_HII/HIII_dom"/>
</dbReference>
<evidence type="ECO:0000256" key="11">
    <source>
        <dbReference type="PROSITE-ProRule" id="PRU01319"/>
    </source>
</evidence>
<evidence type="ECO:0000256" key="10">
    <source>
        <dbReference type="ARBA" id="ARBA00023211"/>
    </source>
</evidence>
<feature type="binding site" evidence="11">
    <location>
        <position position="133"/>
    </location>
    <ligand>
        <name>a divalent metal cation</name>
        <dbReference type="ChEBI" id="CHEBI:60240"/>
    </ligand>
</feature>
<evidence type="ECO:0000313" key="15">
    <source>
        <dbReference type="Proteomes" id="UP000176287"/>
    </source>
</evidence>
<comment type="cofactor">
    <cofactor evidence="11">
        <name>Mn(2+)</name>
        <dbReference type="ChEBI" id="CHEBI:29035"/>
    </cofactor>
    <cofactor evidence="11">
        <name>Mg(2+)</name>
        <dbReference type="ChEBI" id="CHEBI:18420"/>
    </cofactor>
    <text evidence="11">Manganese or magnesium. Binds 1 divalent metal ion per monomer in the absence of substrate. May bind a second metal ion after substrate binding.</text>
</comment>
<keyword evidence="7 11" id="KW-0479">Metal-binding</keyword>
<evidence type="ECO:0000256" key="12">
    <source>
        <dbReference type="RuleBase" id="RU003515"/>
    </source>
</evidence>
<dbReference type="EMBL" id="MHKZ01000006">
    <property type="protein sequence ID" value="OGZ01139.1"/>
    <property type="molecule type" value="Genomic_DNA"/>
</dbReference>
<keyword evidence="10" id="KW-0464">Manganese</keyword>
<comment type="function">
    <text evidence="2 12">Endonuclease that specifically degrades the RNA of RNA-DNA hybrids.</text>
</comment>
<evidence type="ECO:0000256" key="1">
    <source>
        <dbReference type="ARBA" id="ARBA00000077"/>
    </source>
</evidence>
<dbReference type="GO" id="GO:0043137">
    <property type="term" value="P:DNA replication, removal of RNA primer"/>
    <property type="evidence" value="ECO:0007669"/>
    <property type="project" value="TreeGrafter"/>
</dbReference>
<dbReference type="EC" id="3.1.26.4" evidence="12"/>
<dbReference type="GO" id="GO:0046872">
    <property type="term" value="F:metal ion binding"/>
    <property type="evidence" value="ECO:0007669"/>
    <property type="project" value="UniProtKB-KW"/>
</dbReference>
<gene>
    <name evidence="14" type="ORF">A3B13_00240</name>
</gene>
<evidence type="ECO:0000256" key="5">
    <source>
        <dbReference type="ARBA" id="ARBA00022490"/>
    </source>
</evidence>
<protein>
    <recommendedName>
        <fullName evidence="12">Ribonuclease</fullName>
        <ecNumber evidence="12">3.1.26.4</ecNumber>
    </recommendedName>
</protein>
<keyword evidence="5" id="KW-0963">Cytoplasm</keyword>
<dbReference type="STRING" id="1798649.A3B13_00240"/>
<dbReference type="GO" id="GO:0005737">
    <property type="term" value="C:cytoplasm"/>
    <property type="evidence" value="ECO:0007669"/>
    <property type="project" value="UniProtKB-SubCell"/>
</dbReference>
<feature type="domain" description="RNase H type-2" evidence="13">
    <location>
        <begin position="7"/>
        <end position="237"/>
    </location>
</feature>
<evidence type="ECO:0000256" key="6">
    <source>
        <dbReference type="ARBA" id="ARBA00022722"/>
    </source>
</evidence>
<comment type="caution">
    <text evidence="14">The sequence shown here is derived from an EMBL/GenBank/DDBJ whole genome shotgun (WGS) entry which is preliminary data.</text>
</comment>
<dbReference type="GO" id="GO:0006298">
    <property type="term" value="P:mismatch repair"/>
    <property type="evidence" value="ECO:0007669"/>
    <property type="project" value="TreeGrafter"/>
</dbReference>
<evidence type="ECO:0000256" key="3">
    <source>
        <dbReference type="ARBA" id="ARBA00004496"/>
    </source>
</evidence>
<dbReference type="Pfam" id="PF01351">
    <property type="entry name" value="RNase_HII"/>
    <property type="match status" value="2"/>
</dbReference>
<accession>A0A1G2CIB9</accession>
<dbReference type="GO" id="GO:0032299">
    <property type="term" value="C:ribonuclease H2 complex"/>
    <property type="evidence" value="ECO:0007669"/>
    <property type="project" value="TreeGrafter"/>
</dbReference>
<keyword evidence="9 11" id="KW-0378">Hydrolase</keyword>
<keyword evidence="6 11" id="KW-0540">Nuclease</keyword>
<dbReference type="PANTHER" id="PTHR10954:SF23">
    <property type="entry name" value="RIBONUCLEASE"/>
    <property type="match status" value="1"/>
</dbReference>
<dbReference type="NCBIfam" id="NF000595">
    <property type="entry name" value="PRK00015.1-3"/>
    <property type="match status" value="1"/>
</dbReference>
<dbReference type="InterPro" id="IPR001352">
    <property type="entry name" value="RNase_HII/HIII"/>
</dbReference>
<dbReference type="GO" id="GO:0004523">
    <property type="term" value="F:RNA-DNA hybrid ribonuclease activity"/>
    <property type="evidence" value="ECO:0007669"/>
    <property type="project" value="UniProtKB-UniRule"/>
</dbReference>
<comment type="subcellular location">
    <subcellularLocation>
        <location evidence="3">Cytoplasm</location>
    </subcellularLocation>
</comment>
<dbReference type="InterPro" id="IPR022898">
    <property type="entry name" value="RNase_HII"/>
</dbReference>
<evidence type="ECO:0000256" key="2">
    <source>
        <dbReference type="ARBA" id="ARBA00004065"/>
    </source>
</evidence>
<evidence type="ECO:0000259" key="13">
    <source>
        <dbReference type="PROSITE" id="PS51975"/>
    </source>
</evidence>
<organism evidence="14 15">
    <name type="scientific">Candidatus Liptonbacteria bacterium RIFCSPLOWO2_01_FULL_45_15</name>
    <dbReference type="NCBI Taxonomy" id="1798649"/>
    <lineage>
        <taxon>Bacteria</taxon>
        <taxon>Candidatus Liptoniibacteriota</taxon>
    </lineage>
</organism>
<feature type="binding site" evidence="11">
    <location>
        <position position="14"/>
    </location>
    <ligand>
        <name>a divalent metal cation</name>
        <dbReference type="ChEBI" id="CHEBI:60240"/>
    </ligand>
</feature>
<evidence type="ECO:0000256" key="4">
    <source>
        <dbReference type="ARBA" id="ARBA00008378"/>
    </source>
</evidence>
<evidence type="ECO:0000256" key="8">
    <source>
        <dbReference type="ARBA" id="ARBA00022759"/>
    </source>
</evidence>
<dbReference type="CDD" id="cd07182">
    <property type="entry name" value="RNase_HII_bacteria_HII_like"/>
    <property type="match status" value="1"/>
</dbReference>
<dbReference type="AlphaFoldDB" id="A0A1G2CIB9"/>
<dbReference type="Gene3D" id="3.30.420.10">
    <property type="entry name" value="Ribonuclease H-like superfamily/Ribonuclease H"/>
    <property type="match status" value="1"/>
</dbReference>
<dbReference type="PANTHER" id="PTHR10954">
    <property type="entry name" value="RIBONUCLEASE H2 SUBUNIT A"/>
    <property type="match status" value="1"/>
</dbReference>
<dbReference type="GO" id="GO:0003723">
    <property type="term" value="F:RNA binding"/>
    <property type="evidence" value="ECO:0007669"/>
    <property type="project" value="UniProtKB-UniRule"/>
</dbReference>
<evidence type="ECO:0000313" key="14">
    <source>
        <dbReference type="EMBL" id="OGZ01139.1"/>
    </source>
</evidence>
<dbReference type="Proteomes" id="UP000176287">
    <property type="component" value="Unassembled WGS sequence"/>
</dbReference>
<proteinExistence type="inferred from homology"/>
<comment type="catalytic activity">
    <reaction evidence="1 11 12">
        <text>Endonucleolytic cleavage to 5'-phosphomonoester.</text>
        <dbReference type="EC" id="3.1.26.4"/>
    </reaction>
</comment>
<evidence type="ECO:0000256" key="9">
    <source>
        <dbReference type="ARBA" id="ARBA00022801"/>
    </source>
</evidence>
<name>A0A1G2CIB9_9BACT</name>